<accession>A0ABV6Q0Y5</accession>
<comment type="caution">
    <text evidence="2">The sequence shown here is derived from an EMBL/GenBank/DDBJ whole genome shotgun (WGS) entry which is preliminary data.</text>
</comment>
<protein>
    <submittedName>
        <fullName evidence="2">HEPN domain-containing protein</fullName>
    </submittedName>
</protein>
<feature type="domain" description="HEPN" evidence="1">
    <location>
        <begin position="21"/>
        <end position="101"/>
    </location>
</feature>
<reference evidence="2 3" key="1">
    <citation type="submission" date="2024-09" db="EMBL/GenBank/DDBJ databases">
        <authorList>
            <person name="Sun Q."/>
            <person name="Mori K."/>
        </authorList>
    </citation>
    <scope>NUCLEOTIDE SEQUENCE [LARGE SCALE GENOMIC DNA]</scope>
    <source>
        <strain evidence="2 3">NCAIM B.02340</strain>
    </source>
</reference>
<dbReference type="EMBL" id="JBHLTW010000026">
    <property type="protein sequence ID" value="MFC0595754.1"/>
    <property type="molecule type" value="Genomic_DNA"/>
</dbReference>
<evidence type="ECO:0000259" key="1">
    <source>
        <dbReference type="Pfam" id="PF05168"/>
    </source>
</evidence>
<dbReference type="Proteomes" id="UP001589830">
    <property type="component" value="Unassembled WGS sequence"/>
</dbReference>
<keyword evidence="3" id="KW-1185">Reference proteome</keyword>
<dbReference type="InterPro" id="IPR007842">
    <property type="entry name" value="HEPN_dom"/>
</dbReference>
<evidence type="ECO:0000313" key="3">
    <source>
        <dbReference type="Proteomes" id="UP001589830"/>
    </source>
</evidence>
<dbReference type="Pfam" id="PF05168">
    <property type="entry name" value="HEPN"/>
    <property type="match status" value="1"/>
</dbReference>
<dbReference type="Gene3D" id="1.20.120.330">
    <property type="entry name" value="Nucleotidyltransferases domain 2"/>
    <property type="match status" value="1"/>
</dbReference>
<gene>
    <name evidence="2" type="ORF">ACFFFP_06185</name>
</gene>
<dbReference type="RefSeq" id="WP_188848032.1">
    <property type="nucleotide sequence ID" value="NZ_BMPJ01000030.1"/>
</dbReference>
<organism evidence="2 3">
    <name type="scientific">Thermus composti</name>
    <dbReference type="NCBI Taxonomy" id="532059"/>
    <lineage>
        <taxon>Bacteria</taxon>
        <taxon>Thermotogati</taxon>
        <taxon>Deinococcota</taxon>
        <taxon>Deinococci</taxon>
        <taxon>Thermales</taxon>
        <taxon>Thermaceae</taxon>
        <taxon>Thermus</taxon>
    </lineage>
</organism>
<proteinExistence type="predicted"/>
<evidence type="ECO:0000313" key="2">
    <source>
        <dbReference type="EMBL" id="MFC0595754.1"/>
    </source>
</evidence>
<name>A0ABV6Q0Y5_9DEIN</name>
<sequence length="118" mass="13607">MPRPEQHRRQAHHNEGVASKLEAIAIDWAITAYFYTAAHLARAYLAEKGYSFKNHGEVDNHLKEMVKKGSLSQEAYEAYVNLYRNGRRARYDCELPEDLKEVLDQTKLDLQTFKAAVP</sequence>